<dbReference type="PANTHER" id="PTHR10655">
    <property type="entry name" value="LYSOPHOSPHOLIPASE-RELATED"/>
    <property type="match status" value="1"/>
</dbReference>
<evidence type="ECO:0000313" key="3">
    <source>
        <dbReference type="EMBL" id="KAF1916628.1"/>
    </source>
</evidence>
<dbReference type="GO" id="GO:0052689">
    <property type="term" value="F:carboxylic ester hydrolase activity"/>
    <property type="evidence" value="ECO:0007669"/>
    <property type="project" value="TreeGrafter"/>
</dbReference>
<dbReference type="PANTHER" id="PTHR10655:SF63">
    <property type="entry name" value="PHOSPHOLIPASE_CARBOXYLESTERASE_THIOESTERASE DOMAIN-CONTAINING PROTEIN"/>
    <property type="match status" value="1"/>
</dbReference>
<reference evidence="3" key="1">
    <citation type="journal article" date="2020" name="Stud. Mycol.">
        <title>101 Dothideomycetes genomes: a test case for predicting lifestyles and emergence of pathogens.</title>
        <authorList>
            <person name="Haridas S."/>
            <person name="Albert R."/>
            <person name="Binder M."/>
            <person name="Bloem J."/>
            <person name="Labutti K."/>
            <person name="Salamov A."/>
            <person name="Andreopoulos B."/>
            <person name="Baker S."/>
            <person name="Barry K."/>
            <person name="Bills G."/>
            <person name="Bluhm B."/>
            <person name="Cannon C."/>
            <person name="Castanera R."/>
            <person name="Culley D."/>
            <person name="Daum C."/>
            <person name="Ezra D."/>
            <person name="Gonzalez J."/>
            <person name="Henrissat B."/>
            <person name="Kuo A."/>
            <person name="Liang C."/>
            <person name="Lipzen A."/>
            <person name="Lutzoni F."/>
            <person name="Magnuson J."/>
            <person name="Mondo S."/>
            <person name="Nolan M."/>
            <person name="Ohm R."/>
            <person name="Pangilinan J."/>
            <person name="Park H.-J."/>
            <person name="Ramirez L."/>
            <person name="Alfaro M."/>
            <person name="Sun H."/>
            <person name="Tritt A."/>
            <person name="Yoshinaga Y."/>
            <person name="Zwiers L.-H."/>
            <person name="Turgeon B."/>
            <person name="Goodwin S."/>
            <person name="Spatafora J."/>
            <person name="Crous P."/>
            <person name="Grigoriev I."/>
        </authorList>
    </citation>
    <scope>NUCLEOTIDE SEQUENCE</scope>
    <source>
        <strain evidence="3">HMLAC05119</strain>
    </source>
</reference>
<accession>A0A6A5QP30</accession>
<dbReference type="Proteomes" id="UP000800096">
    <property type="component" value="Unassembled WGS sequence"/>
</dbReference>
<sequence length="289" mass="31796">MEHTEPQTDQERRVRPFGATHVIDPTTDHTHTFVMLHGRGSTGEEFAGELFESTLSDGSSLFQRFSGCRWVFPSSQELWSTAFQEDMPAWFEAHSLTDITARQELQMNGIRDSVDHIVGIISEELKRLHGDAQRLALGGISQGGAIALWTLLCQRNSTVRPGTVVVTNTWLPFAATIERLFAGQQDDGTALEAECESFVGNLMAIQIDPDIAAADRDPRTLGAVFVGHGTDDAYVDVELGRQATHVLSQAGLSVEWKEYSGAEEEGHWFKAPEEMDDIFGFLVGAGWSG</sequence>
<feature type="domain" description="Phospholipase/carboxylesterase/thioesterase" evidence="2">
    <location>
        <begin position="21"/>
        <end position="178"/>
    </location>
</feature>
<gene>
    <name evidence="3" type="ORF">BDU57DRAFT_238830</name>
</gene>
<organism evidence="3 4">
    <name type="scientific">Ampelomyces quisqualis</name>
    <name type="common">Powdery mildew agent</name>
    <dbReference type="NCBI Taxonomy" id="50730"/>
    <lineage>
        <taxon>Eukaryota</taxon>
        <taxon>Fungi</taxon>
        <taxon>Dikarya</taxon>
        <taxon>Ascomycota</taxon>
        <taxon>Pezizomycotina</taxon>
        <taxon>Dothideomycetes</taxon>
        <taxon>Pleosporomycetidae</taxon>
        <taxon>Pleosporales</taxon>
        <taxon>Pleosporineae</taxon>
        <taxon>Phaeosphaeriaceae</taxon>
        <taxon>Ampelomyces</taxon>
    </lineage>
</organism>
<dbReference type="SUPFAM" id="SSF53474">
    <property type="entry name" value="alpha/beta-Hydrolases"/>
    <property type="match status" value="1"/>
</dbReference>
<dbReference type="EMBL" id="ML979135">
    <property type="protein sequence ID" value="KAF1916628.1"/>
    <property type="molecule type" value="Genomic_DNA"/>
</dbReference>
<evidence type="ECO:0000313" key="4">
    <source>
        <dbReference type="Proteomes" id="UP000800096"/>
    </source>
</evidence>
<evidence type="ECO:0000256" key="1">
    <source>
        <dbReference type="ARBA" id="ARBA00006499"/>
    </source>
</evidence>
<dbReference type="InterPro" id="IPR003140">
    <property type="entry name" value="PLipase/COase/thioEstase"/>
</dbReference>
<name>A0A6A5QP30_AMPQU</name>
<dbReference type="Pfam" id="PF02230">
    <property type="entry name" value="Abhydrolase_2"/>
    <property type="match status" value="1"/>
</dbReference>
<dbReference type="GO" id="GO:0008474">
    <property type="term" value="F:palmitoyl-(protein) hydrolase activity"/>
    <property type="evidence" value="ECO:0007669"/>
    <property type="project" value="TreeGrafter"/>
</dbReference>
<dbReference type="AlphaFoldDB" id="A0A6A5QP30"/>
<evidence type="ECO:0000259" key="2">
    <source>
        <dbReference type="Pfam" id="PF02230"/>
    </source>
</evidence>
<dbReference type="OrthoDB" id="2418081at2759"/>
<dbReference type="InterPro" id="IPR029058">
    <property type="entry name" value="AB_hydrolase_fold"/>
</dbReference>
<dbReference type="InterPro" id="IPR050565">
    <property type="entry name" value="LYPA1-2/EST-like"/>
</dbReference>
<protein>
    <submittedName>
        <fullName evidence="3">Alpha/Beta hydrolase protein</fullName>
    </submittedName>
</protein>
<keyword evidence="3" id="KW-0378">Hydrolase</keyword>
<proteinExistence type="inferred from homology"/>
<dbReference type="GO" id="GO:0005737">
    <property type="term" value="C:cytoplasm"/>
    <property type="evidence" value="ECO:0007669"/>
    <property type="project" value="TreeGrafter"/>
</dbReference>
<keyword evidence="4" id="KW-1185">Reference proteome</keyword>
<comment type="similarity">
    <text evidence="1">Belongs to the AB hydrolase superfamily. AB hydrolase 2 family.</text>
</comment>
<dbReference type="Gene3D" id="3.40.50.1820">
    <property type="entry name" value="alpha/beta hydrolase"/>
    <property type="match status" value="1"/>
</dbReference>